<protein>
    <recommendedName>
        <fullName evidence="10">D-serine dehydratase</fullName>
        <ecNumber evidence="9">4.3.1.18</ecNumber>
    </recommendedName>
    <alternativeName>
        <fullName evidence="11">D-serine deaminase</fullName>
    </alternativeName>
</protein>
<feature type="domain" description="Alanine racemase N-terminal" evidence="13">
    <location>
        <begin position="444"/>
        <end position="672"/>
    </location>
</feature>
<dbReference type="PANTHER" id="PTHR28004:SF2">
    <property type="entry name" value="D-SERINE DEHYDRATASE"/>
    <property type="match status" value="1"/>
</dbReference>
<feature type="compositionally biased region" description="Polar residues" evidence="12">
    <location>
        <begin position="37"/>
        <end position="49"/>
    </location>
</feature>
<dbReference type="Pfam" id="PF01168">
    <property type="entry name" value="Ala_racemase_N"/>
    <property type="match status" value="1"/>
</dbReference>
<dbReference type="Gene3D" id="2.40.37.20">
    <property type="entry name" value="D-serine dehydratase-like domain"/>
    <property type="match status" value="1"/>
</dbReference>
<evidence type="ECO:0000313" key="14">
    <source>
        <dbReference type="Ensembl" id="ENSAZOP00000017624.1"/>
    </source>
</evidence>
<reference evidence="14" key="1">
    <citation type="submission" date="2025-08" db="UniProtKB">
        <authorList>
            <consortium name="Ensembl"/>
        </authorList>
    </citation>
    <scope>IDENTIFICATION</scope>
</reference>
<evidence type="ECO:0000256" key="9">
    <source>
        <dbReference type="ARBA" id="ARBA00066349"/>
    </source>
</evidence>
<evidence type="ECO:0000256" key="10">
    <source>
        <dbReference type="ARBA" id="ARBA00069616"/>
    </source>
</evidence>
<dbReference type="Ensembl" id="ENSAZOT00000018931.1">
    <property type="protein sequence ID" value="ENSAZOP00000017624.1"/>
    <property type="gene ID" value="ENSAZOG00000011472.1"/>
</dbReference>
<keyword evidence="15" id="KW-1185">Reference proteome</keyword>
<evidence type="ECO:0000256" key="8">
    <source>
        <dbReference type="ARBA" id="ARBA00051198"/>
    </source>
</evidence>
<evidence type="ECO:0000256" key="6">
    <source>
        <dbReference type="ARBA" id="ARBA00022898"/>
    </source>
</evidence>
<dbReference type="GO" id="GO:0046872">
    <property type="term" value="F:metal ion binding"/>
    <property type="evidence" value="ECO:0007669"/>
    <property type="project" value="UniProtKB-KW"/>
</dbReference>
<dbReference type="InterPro" id="IPR029066">
    <property type="entry name" value="PLP-binding_barrel"/>
</dbReference>
<evidence type="ECO:0000256" key="1">
    <source>
        <dbReference type="ARBA" id="ARBA00001933"/>
    </source>
</evidence>
<evidence type="ECO:0000256" key="11">
    <source>
        <dbReference type="ARBA" id="ARBA00075219"/>
    </source>
</evidence>
<comment type="cofactor">
    <cofactor evidence="2">
        <name>Zn(2+)</name>
        <dbReference type="ChEBI" id="CHEBI:29105"/>
    </cofactor>
</comment>
<keyword evidence="6" id="KW-0663">Pyridoxal phosphate</keyword>
<comment type="catalytic activity">
    <reaction evidence="8">
        <text>D-serine = pyruvate + NH4(+)</text>
        <dbReference type="Rhea" id="RHEA:13977"/>
        <dbReference type="ChEBI" id="CHEBI:15361"/>
        <dbReference type="ChEBI" id="CHEBI:28938"/>
        <dbReference type="ChEBI" id="CHEBI:35247"/>
        <dbReference type="EC" id="4.3.1.18"/>
    </reaction>
    <physiologicalReaction direction="left-to-right" evidence="8">
        <dbReference type="Rhea" id="RHEA:13978"/>
    </physiologicalReaction>
</comment>
<dbReference type="AlphaFoldDB" id="A0A8B9V7L4"/>
<keyword evidence="7" id="KW-0456">Lyase</keyword>
<dbReference type="FunFam" id="3.20.20.10:FF:000016">
    <property type="entry name" value="D-serine dehydratase"/>
    <property type="match status" value="1"/>
</dbReference>
<feature type="compositionally biased region" description="Basic and acidic residues" evidence="12">
    <location>
        <begin position="179"/>
        <end position="190"/>
    </location>
</feature>
<feature type="compositionally biased region" description="Low complexity" evidence="12">
    <location>
        <begin position="101"/>
        <end position="115"/>
    </location>
</feature>
<keyword evidence="4" id="KW-0479">Metal-binding</keyword>
<feature type="compositionally biased region" description="Basic residues" evidence="12">
    <location>
        <begin position="193"/>
        <end position="212"/>
    </location>
</feature>
<feature type="compositionally biased region" description="Low complexity" evidence="12">
    <location>
        <begin position="259"/>
        <end position="279"/>
    </location>
</feature>
<organism evidence="14 15">
    <name type="scientific">Anas zonorhyncha</name>
    <name type="common">Eastern spot-billed duck</name>
    <dbReference type="NCBI Taxonomy" id="75864"/>
    <lineage>
        <taxon>Eukaryota</taxon>
        <taxon>Metazoa</taxon>
        <taxon>Chordata</taxon>
        <taxon>Craniata</taxon>
        <taxon>Vertebrata</taxon>
        <taxon>Euteleostomi</taxon>
        <taxon>Archelosauria</taxon>
        <taxon>Archosauria</taxon>
        <taxon>Dinosauria</taxon>
        <taxon>Saurischia</taxon>
        <taxon>Theropoda</taxon>
        <taxon>Coelurosauria</taxon>
        <taxon>Aves</taxon>
        <taxon>Neognathae</taxon>
        <taxon>Galloanserae</taxon>
        <taxon>Anseriformes</taxon>
        <taxon>Anatidae</taxon>
        <taxon>Anatinae</taxon>
        <taxon>Anas</taxon>
    </lineage>
</organism>
<dbReference type="PANTHER" id="PTHR28004">
    <property type="entry name" value="ZGC:162816-RELATED"/>
    <property type="match status" value="1"/>
</dbReference>
<reference evidence="14" key="2">
    <citation type="submission" date="2025-09" db="UniProtKB">
        <authorList>
            <consortium name="Ensembl"/>
        </authorList>
    </citation>
    <scope>IDENTIFICATION</scope>
</reference>
<feature type="compositionally biased region" description="Low complexity" evidence="12">
    <location>
        <begin position="365"/>
        <end position="379"/>
    </location>
</feature>
<evidence type="ECO:0000256" key="4">
    <source>
        <dbReference type="ARBA" id="ARBA00022723"/>
    </source>
</evidence>
<dbReference type="Gene3D" id="3.20.20.10">
    <property type="entry name" value="Alanine racemase"/>
    <property type="match status" value="1"/>
</dbReference>
<evidence type="ECO:0000256" key="5">
    <source>
        <dbReference type="ARBA" id="ARBA00022833"/>
    </source>
</evidence>
<comment type="similarity">
    <text evidence="3">Belongs to the DSD1 family.</text>
</comment>
<evidence type="ECO:0000256" key="12">
    <source>
        <dbReference type="SAM" id="MobiDB-lite"/>
    </source>
</evidence>
<name>A0A8B9V7L4_9AVES</name>
<proteinExistence type="inferred from homology"/>
<dbReference type="Proteomes" id="UP000694549">
    <property type="component" value="Unplaced"/>
</dbReference>
<dbReference type="InterPro" id="IPR042208">
    <property type="entry name" value="D-ser_dehydrat-like_sf"/>
</dbReference>
<accession>A0A8B9V7L4</accession>
<dbReference type="InterPro" id="IPR001608">
    <property type="entry name" value="Ala_racemase_N"/>
</dbReference>
<dbReference type="GO" id="GO:0008721">
    <property type="term" value="F:D-serine ammonia-lyase activity"/>
    <property type="evidence" value="ECO:0007669"/>
    <property type="project" value="UniProtKB-EC"/>
</dbReference>
<dbReference type="GO" id="GO:0036088">
    <property type="term" value="P:D-serine catabolic process"/>
    <property type="evidence" value="ECO:0007669"/>
    <property type="project" value="TreeGrafter"/>
</dbReference>
<feature type="compositionally biased region" description="Pro residues" evidence="12">
    <location>
        <begin position="116"/>
        <end position="135"/>
    </location>
</feature>
<feature type="region of interest" description="Disordered" evidence="12">
    <location>
        <begin position="25"/>
        <end position="310"/>
    </location>
</feature>
<dbReference type="EC" id="4.3.1.18" evidence="9"/>
<dbReference type="SUPFAM" id="SSF51419">
    <property type="entry name" value="PLP-binding barrel"/>
    <property type="match status" value="1"/>
</dbReference>
<comment type="cofactor">
    <cofactor evidence="1">
        <name>pyridoxal 5'-phosphate</name>
        <dbReference type="ChEBI" id="CHEBI:597326"/>
    </cofactor>
</comment>
<feature type="region of interest" description="Disordered" evidence="12">
    <location>
        <begin position="363"/>
        <end position="392"/>
    </location>
</feature>
<evidence type="ECO:0000256" key="3">
    <source>
        <dbReference type="ARBA" id="ARBA00005323"/>
    </source>
</evidence>
<evidence type="ECO:0000259" key="13">
    <source>
        <dbReference type="Pfam" id="PF01168"/>
    </source>
</evidence>
<keyword evidence="5" id="KW-0862">Zinc</keyword>
<dbReference type="InterPro" id="IPR051466">
    <property type="entry name" value="D-amino_acid_metab_enzyme"/>
</dbReference>
<evidence type="ECO:0000256" key="7">
    <source>
        <dbReference type="ARBA" id="ARBA00023239"/>
    </source>
</evidence>
<sequence>MRRATGPFLPALHSGASLARAVLRAGGQRPPRVPNWHTGTRGSHLSSRQAHVARACGVSAGSPRAPWCHERNHPTPSPSPQPLQKKKTSSPRPRDPHGGLAAVPTDATTTTTLSPSPCPAPAAPVSSPAPAPPGPHGWQRPLSPSGAGRGCPRRHVEPNQPEASGSRAGSSRGGGGTDGRTEGRTGREGGRQGWRRRGKLRHARAPVRRSPRGSRPPTRLLEGRGEPAVSPVSPTPKAGPRCPRAVDPNSECPSPFPQCPSSRWPFPSSPCSRCSSYPKPRCPSPECPSQCSRCPSPRYPSARCPRSQSSQCPNVPGVPIPGVPIPDAPAVPIPVPVSQLSQSQSQLSQCSICPCPQLPQPQVSPSPLSQMSPSQCPQCPHHPHPMHPPHLPTLPRLPAPPNPTPIPIGSRGGCRDHPPSPKKPPTMWLGARLDALPTPALAVDRAVARRNAERMQERCRALGLRLRPHVKTHKTLEGGALATGGTRRGIAVSTLAEARFFADGGFDDILLAYPLPTGRLEECAQLAQRLEAFQVLLDSPEALQCLRQRPLAGGKRWLVWLKLDCGNGRAGVRPTDPGALPLARAIAEEAPGEVTLVGVYAHCGNTYGCSGVPAIQAIARATTAAVLDFVAALRQAGVPCPQASIGSTPSCSHPVPEMAELTEVHPGNYIFYDLQQTLLGSCQPQDVAIRVLTRVIGHYPHRNQLLLDCGWAALSLHGGAQTPAGCATVEGHPQLQ</sequence>
<evidence type="ECO:0000313" key="15">
    <source>
        <dbReference type="Proteomes" id="UP000694549"/>
    </source>
</evidence>
<evidence type="ECO:0000256" key="2">
    <source>
        <dbReference type="ARBA" id="ARBA00001947"/>
    </source>
</evidence>